<keyword evidence="3" id="KW-1185">Reference proteome</keyword>
<reference evidence="3" key="1">
    <citation type="submission" date="2018-09" db="EMBL/GenBank/DDBJ databases">
        <authorList>
            <person name="Kim I."/>
        </authorList>
    </citation>
    <scope>NUCLEOTIDE SEQUENCE [LARGE SCALE GENOMIC DNA]</scope>
    <source>
        <strain evidence="3">DD4a</strain>
    </source>
</reference>
<dbReference type="InterPro" id="IPR018960">
    <property type="entry name" value="DUF1990"/>
</dbReference>
<dbReference type="RefSeq" id="WP_119482500.1">
    <property type="nucleotide sequence ID" value="NZ_QXTG01000002.1"/>
</dbReference>
<dbReference type="AlphaFoldDB" id="A0A3A1TWL7"/>
<evidence type="ECO:0000313" key="3">
    <source>
        <dbReference type="Proteomes" id="UP000265742"/>
    </source>
</evidence>
<dbReference type="OrthoDB" id="120660at2"/>
<feature type="domain" description="DUF1990" evidence="1">
    <location>
        <begin position="25"/>
        <end position="204"/>
    </location>
</feature>
<dbReference type="Proteomes" id="UP000265742">
    <property type="component" value="Unassembled WGS sequence"/>
</dbReference>
<evidence type="ECO:0000313" key="2">
    <source>
        <dbReference type="EMBL" id="RIX28190.1"/>
    </source>
</evidence>
<name>A0A3A1TWL7_9MICO</name>
<accession>A0A3A1TWL7</accession>
<comment type="caution">
    <text evidence="2">The sequence shown here is derived from an EMBL/GenBank/DDBJ whole genome shotgun (WGS) entry which is preliminary data.</text>
</comment>
<gene>
    <name evidence="2" type="ORF">D1781_12005</name>
</gene>
<sequence length="211" mass="22504">MSAVRAVGGPLRRGGAVAADTGMNYAAIGVTARPDVVSFPPAGFRSAEYRHRIGSGARRFDLAGRALMTWGALRSAGWRVEDVRAEPVTSSPRGAGPLFLEDGTPWITPGMTASVSTTEPVAASGRVKVLSIVDEPGRIGFVYGSMSGHTECAERFLVVEHDPDDGVFVTMRSLWEASPSRLGRFARNSADVLQRKVDERIVRALHPSNAG</sequence>
<protein>
    <submittedName>
        <fullName evidence="2">DUF1990 family protein</fullName>
    </submittedName>
</protein>
<dbReference type="EMBL" id="QXTG01000002">
    <property type="protein sequence ID" value="RIX28190.1"/>
    <property type="molecule type" value="Genomic_DNA"/>
</dbReference>
<dbReference type="Pfam" id="PF09348">
    <property type="entry name" value="DUF1990"/>
    <property type="match status" value="1"/>
</dbReference>
<proteinExistence type="predicted"/>
<organism evidence="2 3">
    <name type="scientific">Amnibacterium setariae</name>
    <dbReference type="NCBI Taxonomy" id="2306585"/>
    <lineage>
        <taxon>Bacteria</taxon>
        <taxon>Bacillati</taxon>
        <taxon>Actinomycetota</taxon>
        <taxon>Actinomycetes</taxon>
        <taxon>Micrococcales</taxon>
        <taxon>Microbacteriaceae</taxon>
        <taxon>Amnibacterium</taxon>
    </lineage>
</organism>
<evidence type="ECO:0000259" key="1">
    <source>
        <dbReference type="Pfam" id="PF09348"/>
    </source>
</evidence>